<reference evidence="2" key="1">
    <citation type="submission" date="2021-01" db="EMBL/GenBank/DDBJ databases">
        <title>Whole genome shotgun sequence of Planobispora rosea NBRC 15558.</title>
        <authorList>
            <person name="Komaki H."/>
            <person name="Tamura T."/>
        </authorList>
    </citation>
    <scope>NUCLEOTIDE SEQUENCE</scope>
    <source>
        <strain evidence="2">NBRC 15558</strain>
    </source>
</reference>
<gene>
    <name evidence="2" type="ORF">Pro02_58100</name>
</gene>
<accession>A0A8J3S7I3</accession>
<dbReference type="EMBL" id="BOOI01000059">
    <property type="protein sequence ID" value="GIH87402.1"/>
    <property type="molecule type" value="Genomic_DNA"/>
</dbReference>
<evidence type="ECO:0000313" key="3">
    <source>
        <dbReference type="Proteomes" id="UP000655044"/>
    </source>
</evidence>
<proteinExistence type="predicted"/>
<dbReference type="Pfam" id="PF07862">
    <property type="entry name" value="Nif11"/>
    <property type="match status" value="1"/>
</dbReference>
<keyword evidence="3" id="KW-1185">Reference proteome</keyword>
<sequence>MEHGTALVASPAEQFLRLTQTDDGLRAQLRGMSSEDLVEAAVKLAAERGLVFSGTELEDELARQLGLEEHDLLQFAPPTNCSSASGCRTPCMYCNY</sequence>
<feature type="domain" description="Nif11" evidence="1">
    <location>
        <begin position="12"/>
        <end position="57"/>
    </location>
</feature>
<protein>
    <recommendedName>
        <fullName evidence="1">Nif11 domain-containing protein</fullName>
    </recommendedName>
</protein>
<organism evidence="2 3">
    <name type="scientific">Planobispora rosea</name>
    <dbReference type="NCBI Taxonomy" id="35762"/>
    <lineage>
        <taxon>Bacteria</taxon>
        <taxon>Bacillati</taxon>
        <taxon>Actinomycetota</taxon>
        <taxon>Actinomycetes</taxon>
        <taxon>Streptosporangiales</taxon>
        <taxon>Streptosporangiaceae</taxon>
        <taxon>Planobispora</taxon>
    </lineage>
</organism>
<comment type="caution">
    <text evidence="2">The sequence shown here is derived from an EMBL/GenBank/DDBJ whole genome shotgun (WGS) entry which is preliminary data.</text>
</comment>
<dbReference type="RefSeq" id="WP_068923219.1">
    <property type="nucleotide sequence ID" value="NZ_BMQP01000040.1"/>
</dbReference>
<dbReference type="AlphaFoldDB" id="A0A8J3S7I3"/>
<dbReference type="Proteomes" id="UP000655044">
    <property type="component" value="Unassembled WGS sequence"/>
</dbReference>
<name>A0A8J3S7I3_PLARO</name>
<evidence type="ECO:0000313" key="2">
    <source>
        <dbReference type="EMBL" id="GIH87402.1"/>
    </source>
</evidence>
<evidence type="ECO:0000259" key="1">
    <source>
        <dbReference type="Pfam" id="PF07862"/>
    </source>
</evidence>
<dbReference type="InterPro" id="IPR012903">
    <property type="entry name" value="Nif11"/>
</dbReference>